<dbReference type="GO" id="GO:0005737">
    <property type="term" value="C:cytoplasm"/>
    <property type="evidence" value="ECO:0007669"/>
    <property type="project" value="UniProtKB-ARBA"/>
</dbReference>
<dbReference type="EMBL" id="CAJOBB010000225">
    <property type="protein sequence ID" value="CAF3617484.1"/>
    <property type="molecule type" value="Genomic_DNA"/>
</dbReference>
<dbReference type="SUPFAM" id="SSF75620">
    <property type="entry name" value="Release factor"/>
    <property type="match status" value="1"/>
</dbReference>
<name>A0A815B6D8_9BILA</name>
<dbReference type="PANTHER" id="PTHR43804">
    <property type="entry name" value="LD18447P"/>
    <property type="match status" value="1"/>
</dbReference>
<keyword evidence="3" id="KW-0648">Protein biosynthesis</keyword>
<comment type="caution">
    <text evidence="5">The sequence shown here is derived from an EMBL/GenBank/DDBJ whole genome shotgun (WGS) entry which is preliminary data.</text>
</comment>
<proteinExistence type="inferred from homology"/>
<gene>
    <name evidence="5" type="ORF">IZO911_LOCUS32181</name>
    <name evidence="6" type="ORF">KXQ929_LOCUS5972</name>
</gene>
<evidence type="ECO:0000259" key="4">
    <source>
        <dbReference type="SMART" id="SM00937"/>
    </source>
</evidence>
<evidence type="ECO:0000256" key="3">
    <source>
        <dbReference type="ARBA" id="ARBA00022917"/>
    </source>
</evidence>
<dbReference type="Proteomes" id="UP000663860">
    <property type="component" value="Unassembled WGS sequence"/>
</dbReference>
<dbReference type="InterPro" id="IPR050057">
    <property type="entry name" value="Prokaryotic/Mito_RF"/>
</dbReference>
<dbReference type="GO" id="GO:0003747">
    <property type="term" value="F:translation release factor activity"/>
    <property type="evidence" value="ECO:0007669"/>
    <property type="project" value="InterPro"/>
</dbReference>
<dbReference type="Pfam" id="PF03462">
    <property type="entry name" value="PCRF"/>
    <property type="match status" value="1"/>
</dbReference>
<dbReference type="SMART" id="SM00937">
    <property type="entry name" value="PCRF"/>
    <property type="match status" value="1"/>
</dbReference>
<dbReference type="InterPro" id="IPR045853">
    <property type="entry name" value="Pep_chain_release_fac_I_sf"/>
</dbReference>
<sequence length="380" mass="44049">MWNICLKRLSFVIFSRRTLSTNNNTIIDNVIKNLSLNYTKEFDQLKTNENSIERIQYLKTILQTMKKRDKILQDIHETNKLSNESNNDDDISQMATDELVRLKINLNSIDNEILDYVLPKEPADNDDAEIEVAAGVGGQEAMLFAKELFHMYENYASFRKWSFEIVEYDQTDIGGLRQGKAFLNGLDVFKSLKYECGVHRVQRVPQTEKSGRIHTSTVMVAVLPQPKDIKIELPAKDLLAEPIRARGPGGQHVNKSESGCRLTHLPTGIIIERQDDRFFNSNKNIAIKAMKNKLYQMQYDEQQARLLKTRKQQTGTGNRNEKIRTYNIQQNRITDERLDENAHNVNEFLNGTHRLHTMIEQLKQQDRLQRLTELTDKPSK</sequence>
<protein>
    <recommendedName>
        <fullName evidence="4">Peptide chain release factor domain-containing protein</fullName>
    </recommendedName>
</protein>
<evidence type="ECO:0000313" key="5">
    <source>
        <dbReference type="EMBL" id="CAF1266472.1"/>
    </source>
</evidence>
<dbReference type="Gene3D" id="6.10.140.1950">
    <property type="match status" value="1"/>
</dbReference>
<keyword evidence="2" id="KW-0488">Methylation</keyword>
<organism evidence="5 7">
    <name type="scientific">Adineta steineri</name>
    <dbReference type="NCBI Taxonomy" id="433720"/>
    <lineage>
        <taxon>Eukaryota</taxon>
        <taxon>Metazoa</taxon>
        <taxon>Spiralia</taxon>
        <taxon>Gnathifera</taxon>
        <taxon>Rotifera</taxon>
        <taxon>Eurotatoria</taxon>
        <taxon>Bdelloidea</taxon>
        <taxon>Adinetida</taxon>
        <taxon>Adinetidae</taxon>
        <taxon>Adineta</taxon>
    </lineage>
</organism>
<evidence type="ECO:0000313" key="7">
    <source>
        <dbReference type="Proteomes" id="UP000663860"/>
    </source>
</evidence>
<comment type="similarity">
    <text evidence="1">Belongs to the prokaryotic/mitochondrial release factor family.</text>
</comment>
<dbReference type="InterPro" id="IPR005139">
    <property type="entry name" value="PCRF"/>
</dbReference>
<dbReference type="AlphaFoldDB" id="A0A815B6D8"/>
<dbReference type="EMBL" id="CAJNOE010000549">
    <property type="protein sequence ID" value="CAF1266472.1"/>
    <property type="molecule type" value="Genomic_DNA"/>
</dbReference>
<dbReference type="Gene3D" id="3.30.70.1660">
    <property type="match status" value="2"/>
</dbReference>
<dbReference type="Gene3D" id="3.30.160.20">
    <property type="match status" value="1"/>
</dbReference>
<dbReference type="InterPro" id="IPR000352">
    <property type="entry name" value="Pep_chain_release_fac_I"/>
</dbReference>
<evidence type="ECO:0000256" key="2">
    <source>
        <dbReference type="ARBA" id="ARBA00022481"/>
    </source>
</evidence>
<evidence type="ECO:0000256" key="1">
    <source>
        <dbReference type="ARBA" id="ARBA00010835"/>
    </source>
</evidence>
<feature type="domain" description="Peptide chain release factor" evidence="4">
    <location>
        <begin position="80"/>
        <end position="195"/>
    </location>
</feature>
<evidence type="ECO:0000313" key="6">
    <source>
        <dbReference type="EMBL" id="CAF3617484.1"/>
    </source>
</evidence>
<dbReference type="Pfam" id="PF00472">
    <property type="entry name" value="RF-1"/>
    <property type="match status" value="1"/>
</dbReference>
<dbReference type="Proteomes" id="UP000663868">
    <property type="component" value="Unassembled WGS sequence"/>
</dbReference>
<dbReference type="PANTHER" id="PTHR43804:SF7">
    <property type="entry name" value="LD18447P"/>
    <property type="match status" value="1"/>
</dbReference>
<reference evidence="5" key="1">
    <citation type="submission" date="2021-02" db="EMBL/GenBank/DDBJ databases">
        <authorList>
            <person name="Nowell W R."/>
        </authorList>
    </citation>
    <scope>NUCLEOTIDE SEQUENCE</scope>
</reference>
<accession>A0A815B6D8</accession>